<comment type="caution">
    <text evidence="1">The sequence shown here is derived from an EMBL/GenBank/DDBJ whole genome shotgun (WGS) entry which is preliminary data.</text>
</comment>
<protein>
    <submittedName>
        <fullName evidence="1">Uncharacterized protein</fullName>
    </submittedName>
</protein>
<dbReference type="EMBL" id="JAUEPT010000030">
    <property type="protein sequence ID" value="KAK0441373.1"/>
    <property type="molecule type" value="Genomic_DNA"/>
</dbReference>
<proteinExistence type="predicted"/>
<gene>
    <name evidence="1" type="ORF">EV421DRAFT_1904829</name>
</gene>
<reference evidence="1" key="1">
    <citation type="submission" date="2023-06" db="EMBL/GenBank/DDBJ databases">
        <authorList>
            <consortium name="Lawrence Berkeley National Laboratory"/>
            <person name="Ahrendt S."/>
            <person name="Sahu N."/>
            <person name="Indic B."/>
            <person name="Wong-Bajracharya J."/>
            <person name="Merenyi Z."/>
            <person name="Ke H.-M."/>
            <person name="Monk M."/>
            <person name="Kocsube S."/>
            <person name="Drula E."/>
            <person name="Lipzen A."/>
            <person name="Balint B."/>
            <person name="Henrissat B."/>
            <person name="Andreopoulos B."/>
            <person name="Martin F.M."/>
            <person name="Harder C.B."/>
            <person name="Rigling D."/>
            <person name="Ford K.L."/>
            <person name="Foster G.D."/>
            <person name="Pangilinan J."/>
            <person name="Papanicolaou A."/>
            <person name="Barry K."/>
            <person name="LaButti K."/>
            <person name="Viragh M."/>
            <person name="Koriabine M."/>
            <person name="Yan M."/>
            <person name="Riley R."/>
            <person name="Champramary S."/>
            <person name="Plett K.L."/>
            <person name="Tsai I.J."/>
            <person name="Slot J."/>
            <person name="Sipos G."/>
            <person name="Plett J."/>
            <person name="Nagy L.G."/>
            <person name="Grigoriev I.V."/>
        </authorList>
    </citation>
    <scope>NUCLEOTIDE SEQUENCE</scope>
    <source>
        <strain evidence="1">FPL87.14</strain>
    </source>
</reference>
<organism evidence="1 2">
    <name type="scientific">Armillaria borealis</name>
    <dbReference type="NCBI Taxonomy" id="47425"/>
    <lineage>
        <taxon>Eukaryota</taxon>
        <taxon>Fungi</taxon>
        <taxon>Dikarya</taxon>
        <taxon>Basidiomycota</taxon>
        <taxon>Agaricomycotina</taxon>
        <taxon>Agaricomycetes</taxon>
        <taxon>Agaricomycetidae</taxon>
        <taxon>Agaricales</taxon>
        <taxon>Marasmiineae</taxon>
        <taxon>Physalacriaceae</taxon>
        <taxon>Armillaria</taxon>
    </lineage>
</organism>
<accession>A0AA39JJ37</accession>
<sequence>MPDPDIPQKLLLDAPAMPGHKLAPLTKQRHWHTMQAAIQSRREGKLYVHRLGVSAICVKQSDLFRDFIFQGSQNFPKKRAFDNPSIYQYVPASPGNRQIGDSELDQRYNGPTTWDFMTLEIDMSNGTTAILNELASYRTTFNAGINSLKLQAGSRGPGTTGTTGRLD</sequence>
<keyword evidence="2" id="KW-1185">Reference proteome</keyword>
<evidence type="ECO:0000313" key="2">
    <source>
        <dbReference type="Proteomes" id="UP001175226"/>
    </source>
</evidence>
<dbReference type="AlphaFoldDB" id="A0AA39JJ37"/>
<evidence type="ECO:0000313" key="1">
    <source>
        <dbReference type="EMBL" id="KAK0441373.1"/>
    </source>
</evidence>
<dbReference type="Proteomes" id="UP001175226">
    <property type="component" value="Unassembled WGS sequence"/>
</dbReference>
<name>A0AA39JJ37_9AGAR</name>